<reference evidence="1 2" key="1">
    <citation type="submission" date="2018-06" db="EMBL/GenBank/DDBJ databases">
        <title>Comparative genomics reveals the genomic features of Rhizophagus irregularis, R. cerebriforme, R. diaphanum and Gigaspora rosea, and their symbiotic lifestyle signature.</title>
        <authorList>
            <person name="Morin E."/>
            <person name="San Clemente H."/>
            <person name="Chen E.C.H."/>
            <person name="De La Providencia I."/>
            <person name="Hainaut M."/>
            <person name="Kuo A."/>
            <person name="Kohler A."/>
            <person name="Murat C."/>
            <person name="Tang N."/>
            <person name="Roy S."/>
            <person name="Loubradou J."/>
            <person name="Henrissat B."/>
            <person name="Grigoriev I.V."/>
            <person name="Corradi N."/>
            <person name="Roux C."/>
            <person name="Martin F.M."/>
        </authorList>
    </citation>
    <scope>NUCLEOTIDE SEQUENCE [LARGE SCALE GENOMIC DNA]</scope>
    <source>
        <strain evidence="1 2">DAOM 194757</strain>
    </source>
</reference>
<organism evidence="1 2">
    <name type="scientific">Gigaspora rosea</name>
    <dbReference type="NCBI Taxonomy" id="44941"/>
    <lineage>
        <taxon>Eukaryota</taxon>
        <taxon>Fungi</taxon>
        <taxon>Fungi incertae sedis</taxon>
        <taxon>Mucoromycota</taxon>
        <taxon>Glomeromycotina</taxon>
        <taxon>Glomeromycetes</taxon>
        <taxon>Diversisporales</taxon>
        <taxon>Gigasporaceae</taxon>
        <taxon>Gigaspora</taxon>
    </lineage>
</organism>
<sequence length="87" mass="10313">MNLFQVQLILDLISSIDDDLIIESNENHTTTVSKKKKQKVSEIDQIYLDELNSLKKAKKDSLNIAQEHLEIEREKLKWKKEKFDKEQ</sequence>
<gene>
    <name evidence="1" type="ORF">C2G38_2192465</name>
</gene>
<comment type="caution">
    <text evidence="1">The sequence shown here is derived from an EMBL/GenBank/DDBJ whole genome shotgun (WGS) entry which is preliminary data.</text>
</comment>
<name>A0A397V611_9GLOM</name>
<protein>
    <submittedName>
        <fullName evidence="1">Uncharacterized protein</fullName>
    </submittedName>
</protein>
<evidence type="ECO:0000313" key="1">
    <source>
        <dbReference type="EMBL" id="RIB15383.1"/>
    </source>
</evidence>
<dbReference type="AlphaFoldDB" id="A0A397V611"/>
<proteinExistence type="predicted"/>
<evidence type="ECO:0000313" key="2">
    <source>
        <dbReference type="Proteomes" id="UP000266673"/>
    </source>
</evidence>
<dbReference type="EMBL" id="QKWP01000747">
    <property type="protein sequence ID" value="RIB15383.1"/>
    <property type="molecule type" value="Genomic_DNA"/>
</dbReference>
<keyword evidence="2" id="KW-1185">Reference proteome</keyword>
<dbReference type="Proteomes" id="UP000266673">
    <property type="component" value="Unassembled WGS sequence"/>
</dbReference>
<accession>A0A397V611</accession>